<keyword evidence="3" id="KW-0418">Kinase</keyword>
<dbReference type="PANTHER" id="PTHR11042">
    <property type="entry name" value="EUKARYOTIC TRANSLATION INITIATION FACTOR 2-ALPHA KINASE EIF2-ALPHA KINASE -RELATED"/>
    <property type="match status" value="1"/>
</dbReference>
<dbReference type="Gene3D" id="1.10.510.10">
    <property type="entry name" value="Transferase(Phosphotransferase) domain 1"/>
    <property type="match status" value="1"/>
</dbReference>
<dbReference type="Pfam" id="PF00069">
    <property type="entry name" value="Pkinase"/>
    <property type="match status" value="1"/>
</dbReference>
<dbReference type="EMBL" id="OC882772">
    <property type="protein sequence ID" value="CAD7642939.1"/>
    <property type="molecule type" value="Genomic_DNA"/>
</dbReference>
<keyword evidence="1" id="KW-0808">Transferase</keyword>
<accession>A0A7R9QFI3</accession>
<evidence type="ECO:0000313" key="6">
    <source>
        <dbReference type="EMBL" id="CAD7642939.1"/>
    </source>
</evidence>
<feature type="non-terminal residue" evidence="6">
    <location>
        <position position="1"/>
    </location>
</feature>
<evidence type="ECO:0000256" key="1">
    <source>
        <dbReference type="ARBA" id="ARBA00022679"/>
    </source>
</evidence>
<dbReference type="Gene3D" id="3.30.200.20">
    <property type="entry name" value="Phosphorylase Kinase, domain 1"/>
    <property type="match status" value="1"/>
</dbReference>
<keyword evidence="7" id="KW-1185">Reference proteome</keyword>
<reference evidence="6" key="1">
    <citation type="submission" date="2020-11" db="EMBL/GenBank/DDBJ databases">
        <authorList>
            <person name="Tran Van P."/>
        </authorList>
    </citation>
    <scope>NUCLEOTIDE SEQUENCE</scope>
</reference>
<dbReference type="GO" id="GO:0005737">
    <property type="term" value="C:cytoplasm"/>
    <property type="evidence" value="ECO:0007669"/>
    <property type="project" value="TreeGrafter"/>
</dbReference>
<dbReference type="Proteomes" id="UP000759131">
    <property type="component" value="Unassembled WGS sequence"/>
</dbReference>
<keyword evidence="2" id="KW-0547">Nucleotide-binding</keyword>
<evidence type="ECO:0000256" key="4">
    <source>
        <dbReference type="ARBA" id="ARBA00022840"/>
    </source>
</evidence>
<evidence type="ECO:0000259" key="5">
    <source>
        <dbReference type="PROSITE" id="PS50011"/>
    </source>
</evidence>
<evidence type="ECO:0000313" key="7">
    <source>
        <dbReference type="Proteomes" id="UP000759131"/>
    </source>
</evidence>
<dbReference type="InterPro" id="IPR011009">
    <property type="entry name" value="Kinase-like_dom_sf"/>
</dbReference>
<gene>
    <name evidence="6" type="ORF">OSB1V03_LOCUS19372</name>
</gene>
<organism evidence="6">
    <name type="scientific">Medioppia subpectinata</name>
    <dbReference type="NCBI Taxonomy" id="1979941"/>
    <lineage>
        <taxon>Eukaryota</taxon>
        <taxon>Metazoa</taxon>
        <taxon>Ecdysozoa</taxon>
        <taxon>Arthropoda</taxon>
        <taxon>Chelicerata</taxon>
        <taxon>Arachnida</taxon>
        <taxon>Acari</taxon>
        <taxon>Acariformes</taxon>
        <taxon>Sarcoptiformes</taxon>
        <taxon>Oribatida</taxon>
        <taxon>Brachypylina</taxon>
        <taxon>Oppioidea</taxon>
        <taxon>Oppiidae</taxon>
        <taxon>Medioppia</taxon>
    </lineage>
</organism>
<sequence>DSILAAQFTGCKAIESGEFSTVFKAKHRLDGKTYAVKKLKLDRMEKQLSEGAFFTEQDKRVEAEVKTLTKLNTEFVLKYYNSWTQEQHLYVFTEYCKQTLAEVLNEKHEAFGRQPTEPMESIEYFISCEIFRELLECLQYIHGLYPPVIHRNIKPNNIYISYDNKNSRFIKLGDFGLATDYEHRANTQSDPNGKYMAPEVRDGSHYSIKADVYSVGCVAADLFDINTV</sequence>
<dbReference type="InterPro" id="IPR000719">
    <property type="entry name" value="Prot_kinase_dom"/>
</dbReference>
<protein>
    <recommendedName>
        <fullName evidence="5">Protein kinase domain-containing protein</fullName>
    </recommendedName>
</protein>
<name>A0A7R9QFI3_9ACAR</name>
<proteinExistence type="predicted"/>
<evidence type="ECO:0000256" key="2">
    <source>
        <dbReference type="ARBA" id="ARBA00022741"/>
    </source>
</evidence>
<evidence type="ECO:0000256" key="3">
    <source>
        <dbReference type="ARBA" id="ARBA00022777"/>
    </source>
</evidence>
<dbReference type="OrthoDB" id="5337378at2759"/>
<feature type="domain" description="Protein kinase" evidence="5">
    <location>
        <begin position="8"/>
        <end position="228"/>
    </location>
</feature>
<dbReference type="InterPro" id="IPR050339">
    <property type="entry name" value="CC_SR_Kinase"/>
</dbReference>
<dbReference type="EMBL" id="CAJPIZ010028197">
    <property type="protein sequence ID" value="CAG2119423.1"/>
    <property type="molecule type" value="Genomic_DNA"/>
</dbReference>
<dbReference type="GO" id="GO:0005634">
    <property type="term" value="C:nucleus"/>
    <property type="evidence" value="ECO:0007669"/>
    <property type="project" value="TreeGrafter"/>
</dbReference>
<dbReference type="PROSITE" id="PS50011">
    <property type="entry name" value="PROTEIN_KINASE_DOM"/>
    <property type="match status" value="1"/>
</dbReference>
<dbReference type="SUPFAM" id="SSF56112">
    <property type="entry name" value="Protein kinase-like (PK-like)"/>
    <property type="match status" value="1"/>
</dbReference>
<keyword evidence="4" id="KW-0067">ATP-binding</keyword>
<dbReference type="AlphaFoldDB" id="A0A7R9QFI3"/>
<dbReference type="GO" id="GO:0005524">
    <property type="term" value="F:ATP binding"/>
    <property type="evidence" value="ECO:0007669"/>
    <property type="project" value="UniProtKB-KW"/>
</dbReference>
<dbReference type="GO" id="GO:0004672">
    <property type="term" value="F:protein kinase activity"/>
    <property type="evidence" value="ECO:0007669"/>
    <property type="project" value="InterPro"/>
</dbReference>